<dbReference type="InParanoid" id="G3HHG5"/>
<dbReference type="EMBL" id="JH000378">
    <property type="protein sequence ID" value="EGV92854.1"/>
    <property type="molecule type" value="Genomic_DNA"/>
</dbReference>
<proteinExistence type="predicted"/>
<evidence type="ECO:0000313" key="1">
    <source>
        <dbReference type="EMBL" id="EGV92854.1"/>
    </source>
</evidence>
<organism evidence="1 2">
    <name type="scientific">Cricetulus griseus</name>
    <name type="common">Chinese hamster</name>
    <name type="synonym">Cricetulus barabensis griseus</name>
    <dbReference type="NCBI Taxonomy" id="10029"/>
    <lineage>
        <taxon>Eukaryota</taxon>
        <taxon>Metazoa</taxon>
        <taxon>Chordata</taxon>
        <taxon>Craniata</taxon>
        <taxon>Vertebrata</taxon>
        <taxon>Euteleostomi</taxon>
        <taxon>Mammalia</taxon>
        <taxon>Eutheria</taxon>
        <taxon>Euarchontoglires</taxon>
        <taxon>Glires</taxon>
        <taxon>Rodentia</taxon>
        <taxon>Myomorpha</taxon>
        <taxon>Muroidea</taxon>
        <taxon>Cricetidae</taxon>
        <taxon>Cricetinae</taxon>
        <taxon>Cricetulus</taxon>
    </lineage>
</organism>
<dbReference type="Proteomes" id="UP000001075">
    <property type="component" value="Unassembled WGS sequence"/>
</dbReference>
<protein>
    <submittedName>
        <fullName evidence="1">Uncharacterized protein</fullName>
    </submittedName>
</protein>
<accession>G3HHG5</accession>
<gene>
    <name evidence="1" type="ORF">I79_010065</name>
</gene>
<reference evidence="2" key="1">
    <citation type="journal article" date="2011" name="Nat. Biotechnol.">
        <title>The genomic sequence of the Chinese hamster ovary (CHO)-K1 cell line.</title>
        <authorList>
            <person name="Xu X."/>
            <person name="Nagarajan H."/>
            <person name="Lewis N.E."/>
            <person name="Pan S."/>
            <person name="Cai Z."/>
            <person name="Liu X."/>
            <person name="Chen W."/>
            <person name="Xie M."/>
            <person name="Wang W."/>
            <person name="Hammond S."/>
            <person name="Andersen M.R."/>
            <person name="Neff N."/>
            <person name="Passarelli B."/>
            <person name="Koh W."/>
            <person name="Fan H.C."/>
            <person name="Wang J."/>
            <person name="Gui Y."/>
            <person name="Lee K.H."/>
            <person name="Betenbaugh M.J."/>
            <person name="Quake S.R."/>
            <person name="Famili I."/>
            <person name="Palsson B.O."/>
            <person name="Wang J."/>
        </authorList>
    </citation>
    <scope>NUCLEOTIDE SEQUENCE [LARGE SCALE GENOMIC DNA]</scope>
    <source>
        <strain evidence="2">CHO K1 cell line</strain>
    </source>
</reference>
<dbReference type="AlphaFoldDB" id="G3HHG5"/>
<name>G3HHG5_CRIGR</name>
<evidence type="ECO:0000313" key="2">
    <source>
        <dbReference type="Proteomes" id="UP000001075"/>
    </source>
</evidence>
<sequence>MRMRGFSLGGLRMRGFNLGGLGMRVFFLRRLNGLWLDMFDLELRLMGAELEGR</sequence>